<dbReference type="AlphaFoldDB" id="A0A2P7SD48"/>
<name>A0A2P7SD48_9HYPH</name>
<keyword evidence="2" id="KW-1185">Reference proteome</keyword>
<protein>
    <submittedName>
        <fullName evidence="1">Uncharacterized protein</fullName>
    </submittedName>
</protein>
<proteinExistence type="predicted"/>
<organism evidence="1 2">
    <name type="scientific">Pseudaminobacter soli</name>
    <name type="common">ex Li et al. 2025</name>
    <dbReference type="NCBI Taxonomy" id="1295366"/>
    <lineage>
        <taxon>Bacteria</taxon>
        <taxon>Pseudomonadati</taxon>
        <taxon>Pseudomonadota</taxon>
        <taxon>Alphaproteobacteria</taxon>
        <taxon>Hyphomicrobiales</taxon>
        <taxon>Phyllobacteriaceae</taxon>
        <taxon>Pseudaminobacter</taxon>
    </lineage>
</organism>
<reference evidence="1 2" key="1">
    <citation type="submission" date="2018-03" db="EMBL/GenBank/DDBJ databases">
        <title>The draft genome of Mesorhizobium soli JCM 19897.</title>
        <authorList>
            <person name="Li L."/>
            <person name="Liu L."/>
            <person name="Liang L."/>
            <person name="Wang T."/>
            <person name="Zhang X."/>
        </authorList>
    </citation>
    <scope>NUCLEOTIDE SEQUENCE [LARGE SCALE GENOMIC DNA]</scope>
    <source>
        <strain evidence="1 2">JCM 19897</strain>
    </source>
</reference>
<evidence type="ECO:0000313" key="1">
    <source>
        <dbReference type="EMBL" id="PSJ60420.1"/>
    </source>
</evidence>
<comment type="caution">
    <text evidence="1">The sequence shown here is derived from an EMBL/GenBank/DDBJ whole genome shotgun (WGS) entry which is preliminary data.</text>
</comment>
<dbReference type="Proteomes" id="UP000240653">
    <property type="component" value="Unassembled WGS sequence"/>
</dbReference>
<sequence>MVDDEVFADAPHFAGPTENHYWLRTPYGNLLYATGPEQLGALLAMIGAIEFELNVELRTLLNSIFRFDIDGRTIEIEFDAVFRAGSVSDQNGQLLGRFWPAPMRWSGFSLNA</sequence>
<evidence type="ECO:0000313" key="2">
    <source>
        <dbReference type="Proteomes" id="UP000240653"/>
    </source>
</evidence>
<dbReference type="EMBL" id="PXYL01000006">
    <property type="protein sequence ID" value="PSJ60420.1"/>
    <property type="molecule type" value="Genomic_DNA"/>
</dbReference>
<accession>A0A2P7SD48</accession>
<gene>
    <name evidence="1" type="ORF">C7I85_14880</name>
</gene>